<keyword evidence="3" id="KW-1185">Reference proteome</keyword>
<reference evidence="2" key="1">
    <citation type="journal article" date="2023" name="PLoS Negl. Trop. Dis.">
        <title>A genome sequence for Biomphalaria pfeifferi, the major vector snail for the human-infecting parasite Schistosoma mansoni.</title>
        <authorList>
            <person name="Bu L."/>
            <person name="Lu L."/>
            <person name="Laidemitt M.R."/>
            <person name="Zhang S.M."/>
            <person name="Mutuku M."/>
            <person name="Mkoji G."/>
            <person name="Steinauer M."/>
            <person name="Loker E.S."/>
        </authorList>
    </citation>
    <scope>NUCLEOTIDE SEQUENCE</scope>
    <source>
        <strain evidence="2">KasaAsao</strain>
    </source>
</reference>
<reference evidence="2" key="2">
    <citation type="submission" date="2023-04" db="EMBL/GenBank/DDBJ databases">
        <authorList>
            <person name="Bu L."/>
            <person name="Lu L."/>
            <person name="Laidemitt M.R."/>
            <person name="Zhang S.M."/>
            <person name="Mutuku M."/>
            <person name="Mkoji G."/>
            <person name="Steinauer M."/>
            <person name="Loker E.S."/>
        </authorList>
    </citation>
    <scope>NUCLEOTIDE SEQUENCE</scope>
    <source>
        <strain evidence="2">KasaAsao</strain>
        <tissue evidence="2">Whole Snail</tissue>
    </source>
</reference>
<gene>
    <name evidence="2" type="ORF">Bpfe_029106</name>
</gene>
<evidence type="ECO:0000313" key="2">
    <source>
        <dbReference type="EMBL" id="KAK0041492.1"/>
    </source>
</evidence>
<proteinExistence type="predicted"/>
<organism evidence="2 3">
    <name type="scientific">Biomphalaria pfeifferi</name>
    <name type="common">Bloodfluke planorb</name>
    <name type="synonym">Freshwater snail</name>
    <dbReference type="NCBI Taxonomy" id="112525"/>
    <lineage>
        <taxon>Eukaryota</taxon>
        <taxon>Metazoa</taxon>
        <taxon>Spiralia</taxon>
        <taxon>Lophotrochozoa</taxon>
        <taxon>Mollusca</taxon>
        <taxon>Gastropoda</taxon>
        <taxon>Heterobranchia</taxon>
        <taxon>Euthyneura</taxon>
        <taxon>Panpulmonata</taxon>
        <taxon>Hygrophila</taxon>
        <taxon>Lymnaeoidea</taxon>
        <taxon>Planorbidae</taxon>
        <taxon>Biomphalaria</taxon>
    </lineage>
</organism>
<evidence type="ECO:0000313" key="3">
    <source>
        <dbReference type="Proteomes" id="UP001233172"/>
    </source>
</evidence>
<evidence type="ECO:0000256" key="1">
    <source>
        <dbReference type="SAM" id="MobiDB-lite"/>
    </source>
</evidence>
<dbReference type="Proteomes" id="UP001233172">
    <property type="component" value="Unassembled WGS sequence"/>
</dbReference>
<sequence length="89" mass="9711">MSRKWRGTWRGSEQTKGGGGKGPRSKEPPIPVGHCDYVKRGHQQEDVKKSGNVCIADLDTTMVIDTSSLADEKKLASCSGGERRHGLCR</sequence>
<comment type="caution">
    <text evidence="2">The sequence shown here is derived from an EMBL/GenBank/DDBJ whole genome shotgun (WGS) entry which is preliminary data.</text>
</comment>
<name>A0AAD8EV43_BIOPF</name>
<accession>A0AAD8EV43</accession>
<dbReference type="AlphaFoldDB" id="A0AAD8EV43"/>
<protein>
    <submittedName>
        <fullName evidence="2">Uncharacterized protein</fullName>
    </submittedName>
</protein>
<feature type="region of interest" description="Disordered" evidence="1">
    <location>
        <begin position="1"/>
        <end position="35"/>
    </location>
</feature>
<dbReference type="EMBL" id="JASAOG010000274">
    <property type="protein sequence ID" value="KAK0041492.1"/>
    <property type="molecule type" value="Genomic_DNA"/>
</dbReference>